<dbReference type="EMBL" id="JACGWJ010000005">
    <property type="protein sequence ID" value="KAL0419240.1"/>
    <property type="molecule type" value="Genomic_DNA"/>
</dbReference>
<comment type="caution">
    <text evidence="1">The sequence shown here is derived from an EMBL/GenBank/DDBJ whole genome shotgun (WGS) entry which is preliminary data.</text>
</comment>
<dbReference type="InterPro" id="IPR019193">
    <property type="entry name" value="UBQ-conj_enz_E2-bd_prot"/>
</dbReference>
<dbReference type="AlphaFoldDB" id="A0AAW2UQU6"/>
<evidence type="ECO:0000313" key="1">
    <source>
        <dbReference type="EMBL" id="KAL0419240.1"/>
    </source>
</evidence>
<dbReference type="Pfam" id="PF09814">
    <property type="entry name" value="HECT_2"/>
    <property type="match status" value="2"/>
</dbReference>
<dbReference type="GO" id="GO:0000209">
    <property type="term" value="P:protein polyubiquitination"/>
    <property type="evidence" value="ECO:0007669"/>
    <property type="project" value="TreeGrafter"/>
</dbReference>
<reference evidence="1" key="2">
    <citation type="journal article" date="2024" name="Plant">
        <title>Genomic evolution and insights into agronomic trait innovations of Sesamum species.</title>
        <authorList>
            <person name="Miao H."/>
            <person name="Wang L."/>
            <person name="Qu L."/>
            <person name="Liu H."/>
            <person name="Sun Y."/>
            <person name="Le M."/>
            <person name="Wang Q."/>
            <person name="Wei S."/>
            <person name="Zheng Y."/>
            <person name="Lin W."/>
            <person name="Duan Y."/>
            <person name="Cao H."/>
            <person name="Xiong S."/>
            <person name="Wang X."/>
            <person name="Wei L."/>
            <person name="Li C."/>
            <person name="Ma Q."/>
            <person name="Ju M."/>
            <person name="Zhao R."/>
            <person name="Li G."/>
            <person name="Mu C."/>
            <person name="Tian Q."/>
            <person name="Mei H."/>
            <person name="Zhang T."/>
            <person name="Gao T."/>
            <person name="Zhang H."/>
        </authorList>
    </citation>
    <scope>NUCLEOTIDE SEQUENCE</scope>
    <source>
        <strain evidence="1">G02</strain>
    </source>
</reference>
<evidence type="ECO:0008006" key="2">
    <source>
        <dbReference type="Google" id="ProtNLM"/>
    </source>
</evidence>
<dbReference type="GO" id="GO:0051865">
    <property type="term" value="P:protein autoubiquitination"/>
    <property type="evidence" value="ECO:0007669"/>
    <property type="project" value="TreeGrafter"/>
</dbReference>
<gene>
    <name evidence="1" type="ORF">Sradi_1337500</name>
</gene>
<proteinExistence type="predicted"/>
<dbReference type="GO" id="GO:0005634">
    <property type="term" value="C:nucleus"/>
    <property type="evidence" value="ECO:0007669"/>
    <property type="project" value="TreeGrafter"/>
</dbReference>
<name>A0AAW2UQU6_SESRA</name>
<accession>A0AAW2UQU6</accession>
<organism evidence="1">
    <name type="scientific">Sesamum radiatum</name>
    <name type="common">Black benniseed</name>
    <dbReference type="NCBI Taxonomy" id="300843"/>
    <lineage>
        <taxon>Eukaryota</taxon>
        <taxon>Viridiplantae</taxon>
        <taxon>Streptophyta</taxon>
        <taxon>Embryophyta</taxon>
        <taxon>Tracheophyta</taxon>
        <taxon>Spermatophyta</taxon>
        <taxon>Magnoliopsida</taxon>
        <taxon>eudicotyledons</taxon>
        <taxon>Gunneridae</taxon>
        <taxon>Pentapetalae</taxon>
        <taxon>asterids</taxon>
        <taxon>lamiids</taxon>
        <taxon>Lamiales</taxon>
        <taxon>Pedaliaceae</taxon>
        <taxon>Sesamum</taxon>
    </lineage>
</organism>
<dbReference type="GO" id="GO:0043161">
    <property type="term" value="P:proteasome-mediated ubiquitin-dependent protein catabolic process"/>
    <property type="evidence" value="ECO:0007669"/>
    <property type="project" value="TreeGrafter"/>
</dbReference>
<dbReference type="PANTHER" id="PTHR31531:SF2">
    <property type="entry name" value="E3 UBIQUITIN-PROTEIN LIGASE E3D"/>
    <property type="match status" value="1"/>
</dbReference>
<dbReference type="GO" id="GO:0005829">
    <property type="term" value="C:cytosol"/>
    <property type="evidence" value="ECO:0007669"/>
    <property type="project" value="TreeGrafter"/>
</dbReference>
<dbReference type="GO" id="GO:0031624">
    <property type="term" value="F:ubiquitin conjugating enzyme binding"/>
    <property type="evidence" value="ECO:0007669"/>
    <property type="project" value="TreeGrafter"/>
</dbReference>
<dbReference type="GO" id="GO:0030332">
    <property type="term" value="F:cyclin binding"/>
    <property type="evidence" value="ECO:0007669"/>
    <property type="project" value="TreeGrafter"/>
</dbReference>
<sequence>MSPPSSADKPPAAAAVAVAENSSSWRFTWEAQSHTPILRLLLFNPKMKPSAQCRDLKLSFLPEQSLLTVSFLDNDAQIETSVRVPVPRVLVDPESPLQVRAFDDHIEVKLILLLPVDHPLVSDFDSVLSSEENKDELLPLSIDSDLKKLSSMKEVHFYCRNCSSKLTKGLRCFEEMPSVNWRDVADNWFGNCCCSFGGVSEKLVAKYAKSYTCSPGLCLLNTTSVLLCQNDILGCQFSDVRIRQNYESDEQSLRDKFSSKDSQDEVCKLIRATSCENHNEDVHRIVNSPCAEVNIAANVEYKTSANVVDGDSLSTTFPSLQIEESNALMNGKIQTGCCHTEFCTPDILGTSPNVRKGGANGELLENQKVFLDGYLGNGFMVRSSGLSRDIRWIEFLCPGCSCLVGAYPCFGDNVPIDGGVRLFKCYISTCLPSSGADVFRNYTLERLFASQLLESAEDELSFRTVVRDMQTKSPVLQIILLNPNSWGCSGSLHPAEPATKLVMNPNIKVLFSAPSHGEEFDSRTLEDWVRKNQADEIYVFSSQILEIIRVLELANCLFPPSSKTCDAVVNSEENDI</sequence>
<dbReference type="PANTHER" id="PTHR31531">
    <property type="entry name" value="E3 UBIQUITIN-PROTEIN LIGASE E3D FAMILY MEMBER"/>
    <property type="match status" value="1"/>
</dbReference>
<dbReference type="GO" id="GO:0006513">
    <property type="term" value="P:protein monoubiquitination"/>
    <property type="evidence" value="ECO:0007669"/>
    <property type="project" value="TreeGrafter"/>
</dbReference>
<dbReference type="GO" id="GO:0061630">
    <property type="term" value="F:ubiquitin protein ligase activity"/>
    <property type="evidence" value="ECO:0007669"/>
    <property type="project" value="TreeGrafter"/>
</dbReference>
<dbReference type="GO" id="GO:0000151">
    <property type="term" value="C:ubiquitin ligase complex"/>
    <property type="evidence" value="ECO:0007669"/>
    <property type="project" value="TreeGrafter"/>
</dbReference>
<reference evidence="1" key="1">
    <citation type="submission" date="2020-06" db="EMBL/GenBank/DDBJ databases">
        <authorList>
            <person name="Li T."/>
            <person name="Hu X."/>
            <person name="Zhang T."/>
            <person name="Song X."/>
            <person name="Zhang H."/>
            <person name="Dai N."/>
            <person name="Sheng W."/>
            <person name="Hou X."/>
            <person name="Wei L."/>
        </authorList>
    </citation>
    <scope>NUCLEOTIDE SEQUENCE</scope>
    <source>
        <strain evidence="1">G02</strain>
        <tissue evidence="1">Leaf</tissue>
    </source>
</reference>
<protein>
    <recommendedName>
        <fullName evidence="2">Ubiquitin-conjugating enzyme E2-binding protein</fullName>
    </recommendedName>
</protein>